<gene>
    <name evidence="1" type="ORF">HDC08826</name>
</gene>
<evidence type="ECO:0000313" key="1">
    <source>
        <dbReference type="EMBL" id="DAA02823.1"/>
    </source>
</evidence>
<proteinExistence type="predicted"/>
<reference evidence="1" key="1">
    <citation type="journal article" date="2003" name="Genome Biol.">
        <title>An integrated gene annotation and transcriptional profiling approach towards the full gene content of the Drosophila genome.</title>
        <authorList>
            <person name="Hild M."/>
            <person name="Beckmann B."/>
            <person name="Haas S.A."/>
            <person name="Koch B."/>
            <person name="Solovyev V."/>
            <person name="Busold C."/>
            <person name="Fellenberg K."/>
            <person name="Boutros M."/>
            <person name="Vingron M."/>
            <person name="Sauer F."/>
            <person name="Hoheisel J.D."/>
            <person name="Paro R."/>
        </authorList>
    </citation>
    <scope>NUCLEOTIDE SEQUENCE</scope>
</reference>
<accession>Q6ILN8</accession>
<dbReference type="AlphaFoldDB" id="Q6ILN8"/>
<name>Q6ILN8_DROME</name>
<organism evidence="1">
    <name type="scientific">Drosophila melanogaster</name>
    <name type="common">Fruit fly</name>
    <dbReference type="NCBI Taxonomy" id="7227"/>
    <lineage>
        <taxon>Eukaryota</taxon>
        <taxon>Metazoa</taxon>
        <taxon>Ecdysozoa</taxon>
        <taxon>Arthropoda</taxon>
        <taxon>Hexapoda</taxon>
        <taxon>Insecta</taxon>
        <taxon>Pterygota</taxon>
        <taxon>Neoptera</taxon>
        <taxon>Endopterygota</taxon>
        <taxon>Diptera</taxon>
        <taxon>Brachycera</taxon>
        <taxon>Muscomorpha</taxon>
        <taxon>Ephydroidea</taxon>
        <taxon>Drosophilidae</taxon>
        <taxon>Drosophila</taxon>
        <taxon>Sophophora</taxon>
    </lineage>
</organism>
<dbReference type="EMBL" id="BK001978">
    <property type="protein sequence ID" value="DAA02823.1"/>
    <property type="molecule type" value="Genomic_DNA"/>
</dbReference>
<sequence length="56" mass="6035">MEMPQGNPKKELRRWKTGDVGGDFLCGHSCCCCDVGASSEQLGECICCASHCVLIK</sequence>
<protein>
    <submittedName>
        <fullName evidence="1">HDC08826</fullName>
    </submittedName>
</protein>